<evidence type="ECO:0000256" key="3">
    <source>
        <dbReference type="ARBA" id="ARBA00023163"/>
    </source>
</evidence>
<dbReference type="PANTHER" id="PTHR43537">
    <property type="entry name" value="TRANSCRIPTIONAL REGULATOR, GNTR FAMILY"/>
    <property type="match status" value="1"/>
</dbReference>
<reference evidence="6" key="1">
    <citation type="journal article" date="2019" name="Int. J. Syst. Evol. Microbiol.">
        <title>The Global Catalogue of Microorganisms (GCM) 10K type strain sequencing project: providing services to taxonomists for standard genome sequencing and annotation.</title>
        <authorList>
            <consortium name="The Broad Institute Genomics Platform"/>
            <consortium name="The Broad Institute Genome Sequencing Center for Infectious Disease"/>
            <person name="Wu L."/>
            <person name="Ma J."/>
        </authorList>
    </citation>
    <scope>NUCLEOTIDE SEQUENCE [LARGE SCALE GENOMIC DNA]</scope>
    <source>
        <strain evidence="6">CCUG 57508</strain>
    </source>
</reference>
<dbReference type="RefSeq" id="WP_386054267.1">
    <property type="nucleotide sequence ID" value="NZ_JBHTKH010000016.1"/>
</dbReference>
<dbReference type="InterPro" id="IPR036390">
    <property type="entry name" value="WH_DNA-bd_sf"/>
</dbReference>
<keyword evidence="2" id="KW-0238">DNA-binding</keyword>
<name>A0ABW3N396_9MICO</name>
<feature type="domain" description="HTH gntR-type" evidence="4">
    <location>
        <begin position="12"/>
        <end position="79"/>
    </location>
</feature>
<dbReference type="InterPro" id="IPR036388">
    <property type="entry name" value="WH-like_DNA-bd_sf"/>
</dbReference>
<gene>
    <name evidence="5" type="ORF">ACFQ2V_18030</name>
</gene>
<organism evidence="5 6">
    <name type="scientific">Terrabacter terrigena</name>
    <dbReference type="NCBI Taxonomy" id="574718"/>
    <lineage>
        <taxon>Bacteria</taxon>
        <taxon>Bacillati</taxon>
        <taxon>Actinomycetota</taxon>
        <taxon>Actinomycetes</taxon>
        <taxon>Micrococcales</taxon>
        <taxon>Intrasporangiaceae</taxon>
        <taxon>Terrabacter</taxon>
    </lineage>
</organism>
<dbReference type="SMART" id="SM00895">
    <property type="entry name" value="FCD"/>
    <property type="match status" value="1"/>
</dbReference>
<dbReference type="Pfam" id="PF07729">
    <property type="entry name" value="FCD"/>
    <property type="match status" value="1"/>
</dbReference>
<dbReference type="Gene3D" id="1.20.120.530">
    <property type="entry name" value="GntR ligand-binding domain-like"/>
    <property type="match status" value="1"/>
</dbReference>
<accession>A0ABW3N396</accession>
<keyword evidence="6" id="KW-1185">Reference proteome</keyword>
<dbReference type="PROSITE" id="PS50949">
    <property type="entry name" value="HTH_GNTR"/>
    <property type="match status" value="1"/>
</dbReference>
<keyword evidence="3" id="KW-0804">Transcription</keyword>
<dbReference type="InterPro" id="IPR000524">
    <property type="entry name" value="Tscrpt_reg_HTH_GntR"/>
</dbReference>
<dbReference type="PANTHER" id="PTHR43537:SF5">
    <property type="entry name" value="UXU OPERON TRANSCRIPTIONAL REGULATOR"/>
    <property type="match status" value="1"/>
</dbReference>
<evidence type="ECO:0000256" key="1">
    <source>
        <dbReference type="ARBA" id="ARBA00023015"/>
    </source>
</evidence>
<dbReference type="PRINTS" id="PR00035">
    <property type="entry name" value="HTHGNTR"/>
</dbReference>
<dbReference type="Gene3D" id="1.10.10.10">
    <property type="entry name" value="Winged helix-like DNA-binding domain superfamily/Winged helix DNA-binding domain"/>
    <property type="match status" value="1"/>
</dbReference>
<keyword evidence="1" id="KW-0805">Transcription regulation</keyword>
<dbReference type="Proteomes" id="UP001597046">
    <property type="component" value="Unassembled WGS sequence"/>
</dbReference>
<dbReference type="Pfam" id="PF00392">
    <property type="entry name" value="GntR"/>
    <property type="match status" value="1"/>
</dbReference>
<dbReference type="SMART" id="SM00345">
    <property type="entry name" value="HTH_GNTR"/>
    <property type="match status" value="1"/>
</dbReference>
<protein>
    <submittedName>
        <fullName evidence="5">GntR family transcriptional regulator</fullName>
    </submittedName>
</protein>
<evidence type="ECO:0000256" key="2">
    <source>
        <dbReference type="ARBA" id="ARBA00023125"/>
    </source>
</evidence>
<evidence type="ECO:0000313" key="5">
    <source>
        <dbReference type="EMBL" id="MFD1056214.1"/>
    </source>
</evidence>
<dbReference type="EMBL" id="JBHTKH010000016">
    <property type="protein sequence ID" value="MFD1056214.1"/>
    <property type="molecule type" value="Genomic_DNA"/>
</dbReference>
<proteinExistence type="predicted"/>
<dbReference type="SUPFAM" id="SSF48008">
    <property type="entry name" value="GntR ligand-binding domain-like"/>
    <property type="match status" value="1"/>
</dbReference>
<sequence>MPTREEHADQAVSLRGSVTQALRERIVTGDLAPGTRVVERQVAEQLGVSRVPVREALRTLEREGFLEERATRGMVVRRLDPDDVAMLFAVREALETVLSQRLVDVLDDDGLARLDDLVVTAEQHLAAGRQGEAVRCNADFHAVLVDLADSRVLTSIIEPVAGRMAWLLNQHAAPAEIIEEHRSIVAALRSRDAGRAAAEFRDHLASSRRAVAQLEAGLTT</sequence>
<dbReference type="SUPFAM" id="SSF46785">
    <property type="entry name" value="Winged helix' DNA-binding domain"/>
    <property type="match status" value="1"/>
</dbReference>
<evidence type="ECO:0000259" key="4">
    <source>
        <dbReference type="PROSITE" id="PS50949"/>
    </source>
</evidence>
<comment type="caution">
    <text evidence="5">The sequence shown here is derived from an EMBL/GenBank/DDBJ whole genome shotgun (WGS) entry which is preliminary data.</text>
</comment>
<dbReference type="InterPro" id="IPR011711">
    <property type="entry name" value="GntR_C"/>
</dbReference>
<dbReference type="InterPro" id="IPR008920">
    <property type="entry name" value="TF_FadR/GntR_C"/>
</dbReference>
<dbReference type="CDD" id="cd07377">
    <property type="entry name" value="WHTH_GntR"/>
    <property type="match status" value="1"/>
</dbReference>
<evidence type="ECO:0000313" key="6">
    <source>
        <dbReference type="Proteomes" id="UP001597046"/>
    </source>
</evidence>